<evidence type="ECO:0000313" key="3">
    <source>
        <dbReference type="EMBL" id="SEM40863.1"/>
    </source>
</evidence>
<dbReference type="Proteomes" id="UP000198984">
    <property type="component" value="Unassembled WGS sequence"/>
</dbReference>
<dbReference type="RefSeq" id="WP_089915139.1">
    <property type="nucleotide sequence ID" value="NZ_FOBB01000004.1"/>
</dbReference>
<dbReference type="GO" id="GO:0003677">
    <property type="term" value="F:DNA binding"/>
    <property type="evidence" value="ECO:0007669"/>
    <property type="project" value="UniProtKB-KW"/>
</dbReference>
<feature type="domain" description="Response regulatory" evidence="2">
    <location>
        <begin position="4"/>
        <end position="132"/>
    </location>
</feature>
<gene>
    <name evidence="3" type="ORF">SAMN04488505_104310</name>
</gene>
<dbReference type="PANTHER" id="PTHR45566">
    <property type="entry name" value="HTH-TYPE TRANSCRIPTIONAL REGULATOR YHJB-RELATED"/>
    <property type="match status" value="1"/>
</dbReference>
<protein>
    <submittedName>
        <fullName evidence="3">DNA-binding response regulator, NarL/FixJ family, contains REC and HTH domains</fullName>
    </submittedName>
</protein>
<dbReference type="STRING" id="573321.SAMN04488505_104310"/>
<dbReference type="OrthoDB" id="659223at2"/>
<dbReference type="InterPro" id="IPR051015">
    <property type="entry name" value="EvgA-like"/>
</dbReference>
<dbReference type="SUPFAM" id="SSF52172">
    <property type="entry name" value="CheY-like"/>
    <property type="match status" value="1"/>
</dbReference>
<keyword evidence="4" id="KW-1185">Reference proteome</keyword>
<evidence type="ECO:0000313" key="4">
    <source>
        <dbReference type="Proteomes" id="UP000198984"/>
    </source>
</evidence>
<dbReference type="GO" id="GO:0000160">
    <property type="term" value="P:phosphorelay signal transduction system"/>
    <property type="evidence" value="ECO:0007669"/>
    <property type="project" value="InterPro"/>
</dbReference>
<keyword evidence="3" id="KW-0238">DNA-binding</keyword>
<dbReference type="PANTHER" id="PTHR45566:SF1">
    <property type="entry name" value="HTH-TYPE TRANSCRIPTIONAL REGULATOR YHJB-RELATED"/>
    <property type="match status" value="1"/>
</dbReference>
<dbReference type="Gene3D" id="3.40.50.2300">
    <property type="match status" value="1"/>
</dbReference>
<accession>A0A1H7Y4G3</accession>
<dbReference type="InterPro" id="IPR001789">
    <property type="entry name" value="Sig_transdc_resp-reg_receiver"/>
</dbReference>
<proteinExistence type="predicted"/>
<keyword evidence="1" id="KW-0597">Phosphoprotein</keyword>
<reference evidence="3 4" key="1">
    <citation type="submission" date="2016-10" db="EMBL/GenBank/DDBJ databases">
        <authorList>
            <person name="de Groot N.N."/>
        </authorList>
    </citation>
    <scope>NUCLEOTIDE SEQUENCE [LARGE SCALE GENOMIC DNA]</scope>
    <source>
        <strain evidence="3 4">DSM 21039</strain>
    </source>
</reference>
<evidence type="ECO:0000259" key="2">
    <source>
        <dbReference type="PROSITE" id="PS50110"/>
    </source>
</evidence>
<dbReference type="AlphaFoldDB" id="A0A1H7Y4G3"/>
<evidence type="ECO:0000256" key="1">
    <source>
        <dbReference type="PROSITE-ProRule" id="PRU00169"/>
    </source>
</evidence>
<dbReference type="Pfam" id="PF00072">
    <property type="entry name" value="Response_reg"/>
    <property type="match status" value="1"/>
</dbReference>
<name>A0A1H7Y4G3_9BACT</name>
<organism evidence="3 4">
    <name type="scientific">Chitinophaga rupis</name>
    <dbReference type="NCBI Taxonomy" id="573321"/>
    <lineage>
        <taxon>Bacteria</taxon>
        <taxon>Pseudomonadati</taxon>
        <taxon>Bacteroidota</taxon>
        <taxon>Chitinophagia</taxon>
        <taxon>Chitinophagales</taxon>
        <taxon>Chitinophagaceae</taxon>
        <taxon>Chitinophaga</taxon>
    </lineage>
</organism>
<dbReference type="SMART" id="SM00448">
    <property type="entry name" value="REC"/>
    <property type="match status" value="1"/>
</dbReference>
<dbReference type="EMBL" id="FOBB01000004">
    <property type="protein sequence ID" value="SEM40863.1"/>
    <property type="molecule type" value="Genomic_DNA"/>
</dbReference>
<dbReference type="PROSITE" id="PS50110">
    <property type="entry name" value="RESPONSE_REGULATORY"/>
    <property type="match status" value="1"/>
</dbReference>
<dbReference type="InterPro" id="IPR011006">
    <property type="entry name" value="CheY-like_superfamily"/>
</dbReference>
<sequence>MITKVLIAEDHESANISLQKTLEDLAIADTAHAYYCDDALNKVAIALKAGSSFDLLITDLYFEPDACKQTLSGGMELIAAARKIQPDLKILVFSAENRPATIDLLYSQLDIDGFVRKARNDARELKEAINEIAKHRRYFPRHIRQLIEKRNVYAFSEFDIRIITLLAQGMLQKDIPDHLQQNGIKPSGLSSIEKRLNQMKEALGFSKNEQLVAYCKDLGAI</sequence>
<feature type="modified residue" description="4-aspartylphosphate" evidence="1">
    <location>
        <position position="59"/>
    </location>
</feature>